<evidence type="ECO:0000313" key="2">
    <source>
        <dbReference type="EMBL" id="PED10594.1"/>
    </source>
</evidence>
<keyword evidence="1" id="KW-0472">Membrane</keyword>
<sequence>MKFVTGIIFISTSLLLKKRPPTDINPIFGYRTTRSMKNMKLWEAGNRYSSEIMTQNGVIIIILGSIISLFLNNPSTAILLLMGSMLLLLISMFIRVENMLKKLEESCS</sequence>
<organism evidence="2 4">
    <name type="scientific">Bacillus thuringiensis</name>
    <dbReference type="NCBI Taxonomy" id="1428"/>
    <lineage>
        <taxon>Bacteria</taxon>
        <taxon>Bacillati</taxon>
        <taxon>Bacillota</taxon>
        <taxon>Bacilli</taxon>
        <taxon>Bacillales</taxon>
        <taxon>Bacillaceae</taxon>
        <taxon>Bacillus</taxon>
        <taxon>Bacillus cereus group</taxon>
    </lineage>
</organism>
<dbReference type="Pfam" id="PF13630">
    <property type="entry name" value="SdpI"/>
    <property type="match status" value="1"/>
</dbReference>
<dbReference type="Proteomes" id="UP000223445">
    <property type="component" value="Unassembled WGS sequence"/>
</dbReference>
<accession>A0A9X6TTT8</accession>
<dbReference type="EMBL" id="NVMD01000048">
    <property type="protein sequence ID" value="PED10594.1"/>
    <property type="molecule type" value="Genomic_DNA"/>
</dbReference>
<dbReference type="Proteomes" id="UP000220127">
    <property type="component" value="Unassembled WGS sequence"/>
</dbReference>
<protein>
    <recommendedName>
        <fullName evidence="6">SdpI family protein</fullName>
    </recommendedName>
</protein>
<dbReference type="EMBL" id="NUPM01000013">
    <property type="protein sequence ID" value="PGZ02194.1"/>
    <property type="molecule type" value="Genomic_DNA"/>
</dbReference>
<feature type="transmembrane region" description="Helical" evidence="1">
    <location>
        <begin position="77"/>
        <end position="96"/>
    </location>
</feature>
<gene>
    <name evidence="3" type="ORF">COE48_18580</name>
    <name evidence="2" type="ORF">CON01_31435</name>
</gene>
<dbReference type="RefSeq" id="WP_082182383.1">
    <property type="nucleotide sequence ID" value="NZ_CP040782.1"/>
</dbReference>
<proteinExistence type="predicted"/>
<evidence type="ECO:0000313" key="3">
    <source>
        <dbReference type="EMBL" id="PGZ02194.1"/>
    </source>
</evidence>
<name>A0A9X6TTT8_BACTU</name>
<evidence type="ECO:0000313" key="5">
    <source>
        <dbReference type="Proteomes" id="UP000223445"/>
    </source>
</evidence>
<evidence type="ECO:0000256" key="1">
    <source>
        <dbReference type="SAM" id="Phobius"/>
    </source>
</evidence>
<evidence type="ECO:0008006" key="6">
    <source>
        <dbReference type="Google" id="ProtNLM"/>
    </source>
</evidence>
<dbReference type="AlphaFoldDB" id="A0A9X6TTT8"/>
<feature type="transmembrane region" description="Helical" evidence="1">
    <location>
        <begin position="52"/>
        <end position="71"/>
    </location>
</feature>
<reference evidence="4 5" key="1">
    <citation type="submission" date="2017-09" db="EMBL/GenBank/DDBJ databases">
        <title>Large-scale bioinformatics analysis of Bacillus genomes uncovers conserved roles of natural products in bacterial physiology.</title>
        <authorList>
            <consortium name="Agbiome Team Llc"/>
            <person name="Bleich R.M."/>
            <person name="Grubbs K.J."/>
            <person name="Santa Maria K.C."/>
            <person name="Allen S.E."/>
            <person name="Farag S."/>
            <person name="Shank E.A."/>
            <person name="Bowers A."/>
        </authorList>
    </citation>
    <scope>NUCLEOTIDE SEQUENCE [LARGE SCALE GENOMIC DNA]</scope>
    <source>
        <strain evidence="3 5">AFS030179</strain>
        <strain evidence="2 4">AFS094940</strain>
    </source>
</reference>
<keyword evidence="1" id="KW-0812">Transmembrane</keyword>
<keyword evidence="1" id="KW-1133">Transmembrane helix</keyword>
<dbReference type="InterPro" id="IPR025962">
    <property type="entry name" value="SdpI/YhfL"/>
</dbReference>
<evidence type="ECO:0000313" key="4">
    <source>
        <dbReference type="Proteomes" id="UP000220127"/>
    </source>
</evidence>
<comment type="caution">
    <text evidence="2">The sequence shown here is derived from an EMBL/GenBank/DDBJ whole genome shotgun (WGS) entry which is preliminary data.</text>
</comment>